<evidence type="ECO:0000256" key="3">
    <source>
        <dbReference type="ARBA" id="ARBA00023163"/>
    </source>
</evidence>
<dbReference type="CDD" id="cd03136">
    <property type="entry name" value="GATase1_AraC_ArgR_like"/>
    <property type="match status" value="1"/>
</dbReference>
<evidence type="ECO:0000256" key="2">
    <source>
        <dbReference type="ARBA" id="ARBA00023125"/>
    </source>
</evidence>
<dbReference type="Pfam" id="PF12833">
    <property type="entry name" value="HTH_18"/>
    <property type="match status" value="1"/>
</dbReference>
<keyword evidence="2" id="KW-0238">DNA-binding</keyword>
<protein>
    <submittedName>
        <fullName evidence="5">AraC family transcriptional regulator</fullName>
    </submittedName>
</protein>
<feature type="domain" description="HTH araC/xylS-type" evidence="4">
    <location>
        <begin position="288"/>
        <end position="386"/>
    </location>
</feature>
<organism evidence="5 6">
    <name type="scientific">Gemmobacter nanjingensis</name>
    <dbReference type="NCBI Taxonomy" id="488454"/>
    <lineage>
        <taxon>Bacteria</taxon>
        <taxon>Pseudomonadati</taxon>
        <taxon>Pseudomonadota</taxon>
        <taxon>Alphaproteobacteria</taxon>
        <taxon>Rhodobacterales</taxon>
        <taxon>Paracoccaceae</taxon>
        <taxon>Gemmobacter</taxon>
    </lineage>
</organism>
<name>A0ABQ3FGQ8_9RHOB</name>
<dbReference type="Proteomes" id="UP000658305">
    <property type="component" value="Unassembled WGS sequence"/>
</dbReference>
<keyword evidence="3" id="KW-0804">Transcription</keyword>
<gene>
    <name evidence="5" type="ORF">GCM10007291_24050</name>
</gene>
<evidence type="ECO:0000259" key="4">
    <source>
        <dbReference type="PROSITE" id="PS01124"/>
    </source>
</evidence>
<dbReference type="EMBL" id="BMYI01000006">
    <property type="protein sequence ID" value="GHC23665.1"/>
    <property type="molecule type" value="Genomic_DNA"/>
</dbReference>
<dbReference type="InterPro" id="IPR009057">
    <property type="entry name" value="Homeodomain-like_sf"/>
</dbReference>
<proteinExistence type="predicted"/>
<dbReference type="InterPro" id="IPR052158">
    <property type="entry name" value="INH-QAR"/>
</dbReference>
<dbReference type="PROSITE" id="PS01124">
    <property type="entry name" value="HTH_ARAC_FAMILY_2"/>
    <property type="match status" value="1"/>
</dbReference>
<evidence type="ECO:0000256" key="1">
    <source>
        <dbReference type="ARBA" id="ARBA00023015"/>
    </source>
</evidence>
<comment type="caution">
    <text evidence="5">The sequence shown here is derived from an EMBL/GenBank/DDBJ whole genome shotgun (WGS) entry which is preliminary data.</text>
</comment>
<reference evidence="6" key="1">
    <citation type="journal article" date="2019" name="Int. J. Syst. Evol. Microbiol.">
        <title>The Global Catalogue of Microorganisms (GCM) 10K type strain sequencing project: providing services to taxonomists for standard genome sequencing and annotation.</title>
        <authorList>
            <consortium name="The Broad Institute Genomics Platform"/>
            <consortium name="The Broad Institute Genome Sequencing Center for Infectious Disease"/>
            <person name="Wu L."/>
            <person name="Ma J."/>
        </authorList>
    </citation>
    <scope>NUCLEOTIDE SEQUENCE [LARGE SCALE GENOMIC DNA]</scope>
    <source>
        <strain evidence="6">KCTC 23298</strain>
    </source>
</reference>
<dbReference type="PROSITE" id="PS00041">
    <property type="entry name" value="HTH_ARAC_FAMILY_1"/>
    <property type="match status" value="1"/>
</dbReference>
<dbReference type="SMART" id="SM00342">
    <property type="entry name" value="HTH_ARAC"/>
    <property type="match status" value="1"/>
</dbReference>
<accession>A0ABQ3FGQ8</accession>
<dbReference type="InterPro" id="IPR002818">
    <property type="entry name" value="DJ-1/PfpI"/>
</dbReference>
<evidence type="ECO:0000313" key="6">
    <source>
        <dbReference type="Proteomes" id="UP000658305"/>
    </source>
</evidence>
<dbReference type="Gene3D" id="1.10.10.60">
    <property type="entry name" value="Homeodomain-like"/>
    <property type="match status" value="1"/>
</dbReference>
<dbReference type="Gene3D" id="3.40.50.880">
    <property type="match status" value="1"/>
</dbReference>
<dbReference type="InterPro" id="IPR018060">
    <property type="entry name" value="HTH_AraC"/>
</dbReference>
<dbReference type="SUPFAM" id="SSF46689">
    <property type="entry name" value="Homeodomain-like"/>
    <property type="match status" value="2"/>
</dbReference>
<dbReference type="SUPFAM" id="SSF52317">
    <property type="entry name" value="Class I glutamine amidotransferase-like"/>
    <property type="match status" value="1"/>
</dbReference>
<sequence>MALSAICTGLRGTCGERSWVPPEPVTAQVMKTSRFMAKGMAFLLFVPGEISGLVGSRFAVYEIRMAKSATIFAASQQPLSLALLVLPHCSILEVASTLDPLRSANRHLGTEAYRWRVVSPDGGPVPLTCGIELPSSGALATAEGADVLIVIAGYRQSEVTTKPLLRDLRRIAPRFRALGGIDAGGWVLARAGLLDGQRATVHWEDLEDFAATFPEIEVTPDRFTLSGRYFTAGGAAPAADLMLHLIRARHGPATALQVAASFVTTPRPGTEPQITATRPDPRLDARVARAIARMEARLDSPETAAETAAALGLSPRRLEQLFRENIGLSPAAHALGLRLQAARRLLTDTRHPLTEIALRTGFSSAATLTRAFTRKFGAPPSQFRKTR</sequence>
<evidence type="ECO:0000313" key="5">
    <source>
        <dbReference type="EMBL" id="GHC23665.1"/>
    </source>
</evidence>
<dbReference type="Pfam" id="PF01965">
    <property type="entry name" value="DJ-1_PfpI"/>
    <property type="match status" value="1"/>
</dbReference>
<keyword evidence="6" id="KW-1185">Reference proteome</keyword>
<dbReference type="PANTHER" id="PTHR43130:SF3">
    <property type="entry name" value="HTH-TYPE TRANSCRIPTIONAL REGULATOR RV1931C"/>
    <property type="match status" value="1"/>
</dbReference>
<keyword evidence="1" id="KW-0805">Transcription regulation</keyword>
<dbReference type="PANTHER" id="PTHR43130">
    <property type="entry name" value="ARAC-FAMILY TRANSCRIPTIONAL REGULATOR"/>
    <property type="match status" value="1"/>
</dbReference>
<dbReference type="InterPro" id="IPR018062">
    <property type="entry name" value="HTH_AraC-typ_CS"/>
</dbReference>
<dbReference type="InterPro" id="IPR029062">
    <property type="entry name" value="Class_I_gatase-like"/>
</dbReference>